<proteinExistence type="predicted"/>
<reference evidence="1" key="1">
    <citation type="journal article" date="2014" name="Front. Microbiol.">
        <title>High frequency of phylogenetically diverse reductive dehalogenase-homologous genes in deep subseafloor sedimentary metagenomes.</title>
        <authorList>
            <person name="Kawai M."/>
            <person name="Futagami T."/>
            <person name="Toyoda A."/>
            <person name="Takaki Y."/>
            <person name="Nishi S."/>
            <person name="Hori S."/>
            <person name="Arai W."/>
            <person name="Tsubouchi T."/>
            <person name="Morono Y."/>
            <person name="Uchiyama I."/>
            <person name="Ito T."/>
            <person name="Fujiyama A."/>
            <person name="Inagaki F."/>
            <person name="Takami H."/>
        </authorList>
    </citation>
    <scope>NUCLEOTIDE SEQUENCE</scope>
    <source>
        <strain evidence="1">Expedition CK06-06</strain>
    </source>
</reference>
<gene>
    <name evidence="1" type="ORF">S06H3_51792</name>
</gene>
<organism evidence="1">
    <name type="scientific">marine sediment metagenome</name>
    <dbReference type="NCBI Taxonomy" id="412755"/>
    <lineage>
        <taxon>unclassified sequences</taxon>
        <taxon>metagenomes</taxon>
        <taxon>ecological metagenomes</taxon>
    </lineage>
</organism>
<protein>
    <submittedName>
        <fullName evidence="1">Uncharacterized protein</fullName>
    </submittedName>
</protein>
<sequence>MPKYRCKDCGAIFYGWGKGKVCRKCGGRLEPVPENSATKK</sequence>
<name>X1N6F1_9ZZZZ</name>
<evidence type="ECO:0000313" key="1">
    <source>
        <dbReference type="EMBL" id="GAI39163.1"/>
    </source>
</evidence>
<dbReference type="AlphaFoldDB" id="X1N6F1"/>
<comment type="caution">
    <text evidence="1">The sequence shown here is derived from an EMBL/GenBank/DDBJ whole genome shotgun (WGS) entry which is preliminary data.</text>
</comment>
<dbReference type="EMBL" id="BARV01032892">
    <property type="protein sequence ID" value="GAI39163.1"/>
    <property type="molecule type" value="Genomic_DNA"/>
</dbReference>
<accession>X1N6F1</accession>